<dbReference type="PANTHER" id="PTHR43808:SF8">
    <property type="entry name" value="PEPTIDASE M20 DIMERISATION DOMAIN-CONTAINING PROTEIN"/>
    <property type="match status" value="1"/>
</dbReference>
<dbReference type="Pfam" id="PF01546">
    <property type="entry name" value="Peptidase_M20"/>
    <property type="match status" value="1"/>
</dbReference>
<dbReference type="InterPro" id="IPR002933">
    <property type="entry name" value="Peptidase_M20"/>
</dbReference>
<dbReference type="SUPFAM" id="SSF53187">
    <property type="entry name" value="Zn-dependent exopeptidases"/>
    <property type="match status" value="1"/>
</dbReference>
<gene>
    <name evidence="7" type="primary">lysK</name>
    <name evidence="7" type="ORF">LFW2832_00549</name>
</gene>
<evidence type="ECO:0000313" key="7">
    <source>
        <dbReference type="EMBL" id="VVC03808.1"/>
    </source>
</evidence>
<evidence type="ECO:0000256" key="5">
    <source>
        <dbReference type="ARBA" id="ARBA00022833"/>
    </source>
</evidence>
<dbReference type="GO" id="GO:0046872">
    <property type="term" value="F:metal ion binding"/>
    <property type="evidence" value="ECO:0007669"/>
    <property type="project" value="UniProtKB-KW"/>
</dbReference>
<name>A0A5E4LRN7_9ARCH</name>
<comment type="similarity">
    <text evidence="2">Belongs to the peptidase M20A family.</text>
</comment>
<dbReference type="AlphaFoldDB" id="A0A5E4LRN7"/>
<sequence length="376" mass="41106">MDAIALLKDLVSIDSIFPNEQNIAKYVERKLTELDFKVKKIAITQGRYNIVGERGSEGRPILFYGHLDTVPAYGKWESNPHSLVENGDRLIGLGAFDMKSGVAAILKACETKTNRTIKVVFAVDEENISEGAHAIVKSGFLKDVDVGISTESPDPLGPKFGPQVVSLGRRGRCVIEIGVPGLSAHGANPELGKSAISDAARLVIELEKLNLQENLLLPKPTHFIRKIVGESTSLSIPDRVVIELDVHMVPPDTPQTVLEAVNQIIEKCYSDKKISSPNGVKITARLKQRKTPYGTPYVTDKDNTHVKRISEIIQGKYGKVHYNYGMSVADENIFAAAGVPMIVVGPSGANEHSANEWVSKKSYLELIEVLKAFIES</sequence>
<feature type="domain" description="Peptidase M20 dimerisation" evidence="6">
    <location>
        <begin position="168"/>
        <end position="269"/>
    </location>
</feature>
<keyword evidence="5" id="KW-0862">Zinc</keyword>
<evidence type="ECO:0000256" key="1">
    <source>
        <dbReference type="ARBA" id="ARBA00001947"/>
    </source>
</evidence>
<evidence type="ECO:0000256" key="4">
    <source>
        <dbReference type="ARBA" id="ARBA00022801"/>
    </source>
</evidence>
<dbReference type="EC" id="3.5.1.-" evidence="7"/>
<keyword evidence="3" id="KW-0479">Metal-binding</keyword>
<evidence type="ECO:0000259" key="6">
    <source>
        <dbReference type="Pfam" id="PF07687"/>
    </source>
</evidence>
<dbReference type="Gene3D" id="3.40.630.10">
    <property type="entry name" value="Zn peptidases"/>
    <property type="match status" value="2"/>
</dbReference>
<keyword evidence="4 7" id="KW-0378">Hydrolase</keyword>
<comment type="caution">
    <text evidence="7">The sequence shown here is derived from an EMBL/GenBank/DDBJ whole genome shotgun (WGS) entry which is preliminary data.</text>
</comment>
<protein>
    <submittedName>
        <fullName evidence="7">[LysW]-lysine/[LysW]-ornithine hydrolase</fullName>
        <ecNumber evidence="7">3.5.1.-</ecNumber>
    </submittedName>
</protein>
<evidence type="ECO:0000256" key="2">
    <source>
        <dbReference type="ARBA" id="ARBA00006247"/>
    </source>
</evidence>
<dbReference type="InterPro" id="IPR050072">
    <property type="entry name" value="Peptidase_M20A"/>
</dbReference>
<dbReference type="Pfam" id="PF07687">
    <property type="entry name" value="M20_dimer"/>
    <property type="match status" value="1"/>
</dbReference>
<proteinExistence type="inferred from homology"/>
<dbReference type="EMBL" id="CABMJJ010000009">
    <property type="protein sequence ID" value="VVC03808.1"/>
    <property type="molecule type" value="Genomic_DNA"/>
</dbReference>
<dbReference type="InterPro" id="IPR001261">
    <property type="entry name" value="ArgE/DapE_CS"/>
</dbReference>
<dbReference type="SUPFAM" id="SSF55031">
    <property type="entry name" value="Bacterial exopeptidase dimerisation domain"/>
    <property type="match status" value="1"/>
</dbReference>
<dbReference type="GO" id="GO:0016787">
    <property type="term" value="F:hydrolase activity"/>
    <property type="evidence" value="ECO:0007669"/>
    <property type="project" value="UniProtKB-KW"/>
</dbReference>
<evidence type="ECO:0000313" key="8">
    <source>
        <dbReference type="Proteomes" id="UP000789941"/>
    </source>
</evidence>
<evidence type="ECO:0000256" key="3">
    <source>
        <dbReference type="ARBA" id="ARBA00022723"/>
    </source>
</evidence>
<dbReference type="PANTHER" id="PTHR43808">
    <property type="entry name" value="ACETYLORNITHINE DEACETYLASE"/>
    <property type="match status" value="1"/>
</dbReference>
<dbReference type="PROSITE" id="PS00758">
    <property type="entry name" value="ARGE_DAPE_CPG2_1"/>
    <property type="match status" value="1"/>
</dbReference>
<organism evidence="7 8">
    <name type="scientific">Candidatus Bilamarchaeum dharawalense</name>
    <dbReference type="NCBI Taxonomy" id="2885759"/>
    <lineage>
        <taxon>Archaea</taxon>
        <taxon>Candidatus Micrarchaeota</taxon>
        <taxon>Candidatus Micrarchaeia</taxon>
        <taxon>Candidatus Anstonellales</taxon>
        <taxon>Candidatus Bilamarchaeaceae</taxon>
        <taxon>Candidatus Bilamarchaeum</taxon>
    </lineage>
</organism>
<comment type="cofactor">
    <cofactor evidence="1">
        <name>Zn(2+)</name>
        <dbReference type="ChEBI" id="CHEBI:29105"/>
    </cofactor>
</comment>
<dbReference type="Gene3D" id="3.30.70.360">
    <property type="match status" value="1"/>
</dbReference>
<dbReference type="InterPro" id="IPR011650">
    <property type="entry name" value="Peptidase_M20_dimer"/>
</dbReference>
<dbReference type="Proteomes" id="UP000789941">
    <property type="component" value="Unassembled WGS sequence"/>
</dbReference>
<dbReference type="InterPro" id="IPR036264">
    <property type="entry name" value="Bact_exopeptidase_dim_dom"/>
</dbReference>
<reference evidence="7 8" key="1">
    <citation type="submission" date="2019-08" db="EMBL/GenBank/DDBJ databases">
        <authorList>
            <person name="Vazquez-Campos X."/>
        </authorList>
    </citation>
    <scope>NUCLEOTIDE SEQUENCE [LARGE SCALE GENOMIC DNA]</scope>
    <source>
        <strain evidence="7">LFW-283_2</strain>
    </source>
</reference>
<accession>A0A5E4LRN7</accession>